<gene>
    <name evidence="14" type="ORF">KI809_19920</name>
</gene>
<dbReference type="PANTHER" id="PTHR19271:SF16">
    <property type="entry name" value="CYTOCHROME B"/>
    <property type="match status" value="1"/>
</dbReference>
<dbReference type="Gene3D" id="1.20.810.10">
    <property type="entry name" value="Cytochrome Bc1 Complex, Chain C"/>
    <property type="match status" value="1"/>
</dbReference>
<keyword evidence="10 11" id="KW-0472">Membrane</keyword>
<keyword evidence="5 11" id="KW-0812">Transmembrane</keyword>
<dbReference type="Proteomes" id="UP000811899">
    <property type="component" value="Unassembled WGS sequence"/>
</dbReference>
<dbReference type="PROSITE" id="PS51002">
    <property type="entry name" value="CYTB_NTER"/>
    <property type="match status" value="1"/>
</dbReference>
<keyword evidence="7" id="KW-0249">Electron transport</keyword>
<dbReference type="InterPro" id="IPR027387">
    <property type="entry name" value="Cytb/b6-like_sf"/>
</dbReference>
<dbReference type="AlphaFoldDB" id="A0AAW4L6Q4"/>
<dbReference type="Pfam" id="PF00033">
    <property type="entry name" value="Cytochrome_B"/>
    <property type="match status" value="1"/>
</dbReference>
<dbReference type="GO" id="GO:0016491">
    <property type="term" value="F:oxidoreductase activity"/>
    <property type="evidence" value="ECO:0007669"/>
    <property type="project" value="InterPro"/>
</dbReference>
<protein>
    <submittedName>
        <fullName evidence="14">Cytochrome bc complex cytochrome b subunit</fullName>
    </submittedName>
</protein>
<evidence type="ECO:0000256" key="10">
    <source>
        <dbReference type="ARBA" id="ARBA00023136"/>
    </source>
</evidence>
<dbReference type="RefSeq" id="WP_214173353.1">
    <property type="nucleotide sequence ID" value="NZ_JAHCVJ010000014.1"/>
</dbReference>
<reference evidence="14 15" key="1">
    <citation type="submission" date="2021-05" db="EMBL/GenBank/DDBJ databases">
        <title>The draft genome of Geobacter pelophilus DSM 12255.</title>
        <authorList>
            <person name="Xu Z."/>
            <person name="Masuda Y."/>
            <person name="Itoh H."/>
            <person name="Senoo K."/>
        </authorList>
    </citation>
    <scope>NUCLEOTIDE SEQUENCE [LARGE SCALE GENOMIC DNA]</scope>
    <source>
        <strain evidence="14 15">DSM 12255</strain>
    </source>
</reference>
<evidence type="ECO:0000256" key="3">
    <source>
        <dbReference type="ARBA" id="ARBA00022617"/>
    </source>
</evidence>
<keyword evidence="9" id="KW-0408">Iron</keyword>
<dbReference type="InterPro" id="IPR016174">
    <property type="entry name" value="Di-haem_cyt_TM"/>
</dbReference>
<feature type="transmembrane region" description="Helical" evidence="11">
    <location>
        <begin position="36"/>
        <end position="63"/>
    </location>
</feature>
<dbReference type="PANTHER" id="PTHR19271">
    <property type="entry name" value="CYTOCHROME B"/>
    <property type="match status" value="1"/>
</dbReference>
<evidence type="ECO:0000256" key="5">
    <source>
        <dbReference type="ARBA" id="ARBA00022692"/>
    </source>
</evidence>
<feature type="transmembrane region" description="Helical" evidence="11">
    <location>
        <begin position="313"/>
        <end position="332"/>
    </location>
</feature>
<dbReference type="GO" id="GO:0022904">
    <property type="term" value="P:respiratory electron transport chain"/>
    <property type="evidence" value="ECO:0007669"/>
    <property type="project" value="InterPro"/>
</dbReference>
<feature type="transmembrane region" description="Helical" evidence="11">
    <location>
        <begin position="190"/>
        <end position="210"/>
    </location>
</feature>
<dbReference type="InterPro" id="IPR005797">
    <property type="entry name" value="Cyt_b/b6_N"/>
</dbReference>
<dbReference type="EMBL" id="JAHCVJ010000014">
    <property type="protein sequence ID" value="MBT0666583.1"/>
    <property type="molecule type" value="Genomic_DNA"/>
</dbReference>
<dbReference type="CDD" id="cd00284">
    <property type="entry name" value="Cytochrome_b_N"/>
    <property type="match status" value="1"/>
</dbReference>
<dbReference type="GO" id="GO:0016020">
    <property type="term" value="C:membrane"/>
    <property type="evidence" value="ECO:0007669"/>
    <property type="project" value="UniProtKB-SubCell"/>
</dbReference>
<keyword evidence="8 11" id="KW-1133">Transmembrane helix</keyword>
<keyword evidence="4" id="KW-0679">Respiratory chain</keyword>
<dbReference type="Pfam" id="PF00032">
    <property type="entry name" value="Cytochrom_B_C"/>
    <property type="match status" value="1"/>
</dbReference>
<comment type="subcellular location">
    <subcellularLocation>
        <location evidence="1">Membrane</location>
        <topology evidence="1">Multi-pass membrane protein</topology>
    </subcellularLocation>
</comment>
<evidence type="ECO:0000256" key="9">
    <source>
        <dbReference type="ARBA" id="ARBA00023004"/>
    </source>
</evidence>
<dbReference type="SUPFAM" id="SSF81648">
    <property type="entry name" value="a domain/subunit of cytochrome bc1 complex (Ubiquinol-cytochrome c reductase)"/>
    <property type="match status" value="1"/>
</dbReference>
<evidence type="ECO:0000256" key="6">
    <source>
        <dbReference type="ARBA" id="ARBA00022723"/>
    </source>
</evidence>
<dbReference type="InterPro" id="IPR005798">
    <property type="entry name" value="Cyt_b/b6_C"/>
</dbReference>
<evidence type="ECO:0000259" key="13">
    <source>
        <dbReference type="PROSITE" id="PS51003"/>
    </source>
</evidence>
<feature type="transmembrane region" description="Helical" evidence="11">
    <location>
        <begin position="257"/>
        <end position="276"/>
    </location>
</feature>
<comment type="caution">
    <text evidence="14">The sequence shown here is derived from an EMBL/GenBank/DDBJ whole genome shotgun (WGS) entry which is preliminary data.</text>
</comment>
<sequence>MSLYKNIDNWLDVRLGTHSLIEKELTGYLLPRNINAWYSLGSVLLFIFSLQIVTGILLLIYYVPDADKAFASVTMIMNRVPFGWLVRMCHVVGSNMMVLILLFHMLSVLFMGSYKSPRELNWLSGFILFNLVMAISLTGYLLPWSQLSYWATTVATNSVGAIPFIGSYLVEFLRGGKLVGPPTLGRFFALHVAVIPITIAAFVGIHLVLLQRIGVSTPPFGLKETKSNWRGDTFRYEEHPGGIPFFPNYLLQDMTSIMLYLALFFAVLFFDPYLFLPKDAFIPADPFLTPAHIKPEWYFLPNYQTLKLFPSEFLGLAVQGAAMTFLALLPFIDRGTEKHPLKRPLFMACSIGGILLWIGLAIWGHFS</sequence>
<feature type="domain" description="Cytochrome b/b6 C-terminal region profile" evidence="13">
    <location>
        <begin position="235"/>
        <end position="367"/>
    </location>
</feature>
<keyword evidence="3" id="KW-0349">Heme</keyword>
<dbReference type="SUPFAM" id="SSF81342">
    <property type="entry name" value="Transmembrane di-heme cytochromes"/>
    <property type="match status" value="1"/>
</dbReference>
<keyword evidence="2" id="KW-0813">Transport</keyword>
<evidence type="ECO:0000259" key="12">
    <source>
        <dbReference type="PROSITE" id="PS51002"/>
    </source>
</evidence>
<feature type="transmembrane region" description="Helical" evidence="11">
    <location>
        <begin position="122"/>
        <end position="142"/>
    </location>
</feature>
<organism evidence="14 15">
    <name type="scientific">Geoanaerobacter pelophilus</name>
    <dbReference type="NCBI Taxonomy" id="60036"/>
    <lineage>
        <taxon>Bacteria</taxon>
        <taxon>Pseudomonadati</taxon>
        <taxon>Thermodesulfobacteriota</taxon>
        <taxon>Desulfuromonadia</taxon>
        <taxon>Geobacterales</taxon>
        <taxon>Geobacteraceae</taxon>
        <taxon>Geoanaerobacter</taxon>
    </lineage>
</organism>
<proteinExistence type="predicted"/>
<evidence type="ECO:0000256" key="11">
    <source>
        <dbReference type="SAM" id="Phobius"/>
    </source>
</evidence>
<evidence type="ECO:0000256" key="4">
    <source>
        <dbReference type="ARBA" id="ARBA00022660"/>
    </source>
</evidence>
<dbReference type="PROSITE" id="PS51003">
    <property type="entry name" value="CYTB_CTER"/>
    <property type="match status" value="1"/>
</dbReference>
<feature type="transmembrane region" description="Helical" evidence="11">
    <location>
        <begin position="149"/>
        <end position="170"/>
    </location>
</feature>
<dbReference type="InterPro" id="IPR048259">
    <property type="entry name" value="Cytochrome_b_N_euk/bac"/>
</dbReference>
<name>A0AAW4L6Q4_9BACT</name>
<dbReference type="GO" id="GO:0046872">
    <property type="term" value="F:metal ion binding"/>
    <property type="evidence" value="ECO:0007669"/>
    <property type="project" value="UniProtKB-KW"/>
</dbReference>
<dbReference type="InterPro" id="IPR036150">
    <property type="entry name" value="Cyt_b/b6_C_sf"/>
</dbReference>
<keyword evidence="15" id="KW-1185">Reference proteome</keyword>
<evidence type="ECO:0000256" key="8">
    <source>
        <dbReference type="ARBA" id="ARBA00022989"/>
    </source>
</evidence>
<accession>A0AAW4L6Q4</accession>
<dbReference type="GO" id="GO:0009055">
    <property type="term" value="F:electron transfer activity"/>
    <property type="evidence" value="ECO:0007669"/>
    <property type="project" value="InterPro"/>
</dbReference>
<feature type="transmembrane region" description="Helical" evidence="11">
    <location>
        <begin position="84"/>
        <end position="110"/>
    </location>
</feature>
<evidence type="ECO:0000256" key="2">
    <source>
        <dbReference type="ARBA" id="ARBA00022448"/>
    </source>
</evidence>
<feature type="transmembrane region" description="Helical" evidence="11">
    <location>
        <begin position="344"/>
        <end position="366"/>
    </location>
</feature>
<evidence type="ECO:0000256" key="7">
    <source>
        <dbReference type="ARBA" id="ARBA00022982"/>
    </source>
</evidence>
<feature type="domain" description="Cytochrome b/b6 N-terminal region profile" evidence="12">
    <location>
        <begin position="7"/>
        <end position="219"/>
    </location>
</feature>
<evidence type="ECO:0000313" key="14">
    <source>
        <dbReference type="EMBL" id="MBT0666583.1"/>
    </source>
</evidence>
<evidence type="ECO:0000313" key="15">
    <source>
        <dbReference type="Proteomes" id="UP000811899"/>
    </source>
</evidence>
<keyword evidence="6" id="KW-0479">Metal-binding</keyword>
<evidence type="ECO:0000256" key="1">
    <source>
        <dbReference type="ARBA" id="ARBA00004141"/>
    </source>
</evidence>